<accession>Q7U948</accession>
<keyword evidence="7" id="KW-0788">Thiol protease</keyword>
<evidence type="ECO:0000256" key="1">
    <source>
        <dbReference type="ARBA" id="ARBA00004651"/>
    </source>
</evidence>
<dbReference type="Gene3D" id="2.60.120.10">
    <property type="entry name" value="Jelly Rolls"/>
    <property type="match status" value="1"/>
</dbReference>
<proteinExistence type="predicted"/>
<evidence type="ECO:0000259" key="13">
    <source>
        <dbReference type="PROSITE" id="PS50042"/>
    </source>
</evidence>
<evidence type="ECO:0000313" key="17">
    <source>
        <dbReference type="EMBL" id="CAE06926.1"/>
    </source>
</evidence>
<evidence type="ECO:0000256" key="4">
    <source>
        <dbReference type="ARBA" id="ARBA00022692"/>
    </source>
</evidence>
<comment type="subcellular location">
    <subcellularLocation>
        <location evidence="1">Cell membrane</location>
        <topology evidence="1">Multi-pass membrane protein</topology>
    </subcellularLocation>
</comment>
<dbReference type="GO" id="GO:0015421">
    <property type="term" value="F:ABC-type oligopeptide transporter activity"/>
    <property type="evidence" value="ECO:0007669"/>
    <property type="project" value="TreeGrafter"/>
</dbReference>
<evidence type="ECO:0000256" key="11">
    <source>
        <dbReference type="SAM" id="MobiDB-lite"/>
    </source>
</evidence>
<dbReference type="CDD" id="cd02259">
    <property type="entry name" value="Peptidase_C39_like"/>
    <property type="match status" value="1"/>
</dbReference>
<evidence type="ECO:0000256" key="3">
    <source>
        <dbReference type="ARBA" id="ARBA00022475"/>
    </source>
</evidence>
<evidence type="ECO:0000256" key="7">
    <source>
        <dbReference type="ARBA" id="ARBA00022807"/>
    </source>
</evidence>
<dbReference type="Gene3D" id="3.40.50.300">
    <property type="entry name" value="P-loop containing nucleotide triphosphate hydrolases"/>
    <property type="match status" value="1"/>
</dbReference>
<dbReference type="CDD" id="cd18782">
    <property type="entry name" value="ABC_6TM_PrtD_LapB_HlyB_like"/>
    <property type="match status" value="1"/>
</dbReference>
<evidence type="ECO:0000256" key="5">
    <source>
        <dbReference type="ARBA" id="ARBA00022741"/>
    </source>
</evidence>
<dbReference type="InterPro" id="IPR018490">
    <property type="entry name" value="cNMP-bd_dom_sf"/>
</dbReference>
<dbReference type="Proteomes" id="UP000001422">
    <property type="component" value="Chromosome"/>
</dbReference>
<dbReference type="SUPFAM" id="SSF90123">
    <property type="entry name" value="ABC transporter transmembrane region"/>
    <property type="match status" value="1"/>
</dbReference>
<dbReference type="HOGENOM" id="CLU_000604_95_0_3"/>
<evidence type="ECO:0000259" key="16">
    <source>
        <dbReference type="PROSITE" id="PS50990"/>
    </source>
</evidence>
<dbReference type="InterPro" id="IPR000595">
    <property type="entry name" value="cNMP-bd_dom"/>
</dbReference>
<dbReference type="PANTHER" id="PTHR43394:SF1">
    <property type="entry name" value="ATP-BINDING CASSETTE SUB-FAMILY B MEMBER 10, MITOCHONDRIAL"/>
    <property type="match status" value="1"/>
</dbReference>
<evidence type="ECO:0000256" key="10">
    <source>
        <dbReference type="ARBA" id="ARBA00023136"/>
    </source>
</evidence>
<dbReference type="GO" id="GO:0016887">
    <property type="term" value="F:ATP hydrolysis activity"/>
    <property type="evidence" value="ECO:0007669"/>
    <property type="project" value="InterPro"/>
</dbReference>
<keyword evidence="4 12" id="KW-0812">Transmembrane</keyword>
<protein>
    <submittedName>
        <fullName evidence="17">Multidrug efflux ABC transporter</fullName>
    </submittedName>
</protein>
<dbReference type="PANTHER" id="PTHR43394">
    <property type="entry name" value="ATP-DEPENDENT PERMEASE MDL1, MITOCHONDRIAL"/>
    <property type="match status" value="1"/>
</dbReference>
<dbReference type="eggNOG" id="COG2274">
    <property type="taxonomic scope" value="Bacteria"/>
</dbReference>
<reference evidence="17 18" key="1">
    <citation type="journal article" date="2003" name="Nature">
        <title>The genome of a motile marine Synechococcus.</title>
        <authorList>
            <person name="Palenik B."/>
            <person name="Brahamsha B."/>
            <person name="Larimer F."/>
            <person name="Land M."/>
            <person name="Hauser L."/>
            <person name="Chain P."/>
            <person name="Lamerdin J."/>
            <person name="Regala W."/>
            <person name="Allen E.A."/>
            <person name="McCarren J."/>
            <person name="Paulsen I."/>
            <person name="Dufresne A."/>
            <person name="Partensky F."/>
            <person name="Webb E."/>
            <person name="Waterbury J."/>
        </authorList>
    </citation>
    <scope>NUCLEOTIDE SEQUENCE [LARGE SCALE GENOMIC DNA]</scope>
    <source>
        <strain evidence="17 18">WH8102</strain>
    </source>
</reference>
<dbReference type="InterPro" id="IPR003439">
    <property type="entry name" value="ABC_transporter-like_ATP-bd"/>
</dbReference>
<evidence type="ECO:0000256" key="12">
    <source>
        <dbReference type="SAM" id="Phobius"/>
    </source>
</evidence>
<dbReference type="PROSITE" id="PS50042">
    <property type="entry name" value="CNMP_BINDING_3"/>
    <property type="match status" value="1"/>
</dbReference>
<keyword evidence="18" id="KW-1185">Reference proteome</keyword>
<dbReference type="PROSITE" id="PS50990">
    <property type="entry name" value="PEPTIDASE_C39"/>
    <property type="match status" value="1"/>
</dbReference>
<evidence type="ECO:0000256" key="8">
    <source>
        <dbReference type="ARBA" id="ARBA00022840"/>
    </source>
</evidence>
<dbReference type="InterPro" id="IPR005074">
    <property type="entry name" value="Peptidase_C39"/>
</dbReference>
<dbReference type="InterPro" id="IPR003593">
    <property type="entry name" value="AAA+_ATPase"/>
</dbReference>
<dbReference type="GO" id="GO:0008234">
    <property type="term" value="F:cysteine-type peptidase activity"/>
    <property type="evidence" value="ECO:0007669"/>
    <property type="project" value="UniProtKB-KW"/>
</dbReference>
<keyword evidence="10 12" id="KW-0472">Membrane</keyword>
<evidence type="ECO:0000259" key="15">
    <source>
        <dbReference type="PROSITE" id="PS50929"/>
    </source>
</evidence>
<evidence type="ECO:0000313" key="18">
    <source>
        <dbReference type="Proteomes" id="UP000001422"/>
    </source>
</evidence>
<name>Q7U948_PARMW</name>
<evidence type="ECO:0000256" key="6">
    <source>
        <dbReference type="ARBA" id="ARBA00022801"/>
    </source>
</evidence>
<dbReference type="SUPFAM" id="SSF51206">
    <property type="entry name" value="cAMP-binding domain-like"/>
    <property type="match status" value="1"/>
</dbReference>
<dbReference type="PROSITE" id="PS50929">
    <property type="entry name" value="ABC_TM1F"/>
    <property type="match status" value="1"/>
</dbReference>
<evidence type="ECO:0000256" key="9">
    <source>
        <dbReference type="ARBA" id="ARBA00022989"/>
    </source>
</evidence>
<keyword evidence="6" id="KW-0378">Hydrolase</keyword>
<dbReference type="InterPro" id="IPR027417">
    <property type="entry name" value="P-loop_NTPase"/>
</dbReference>
<keyword evidence="8" id="KW-0067">ATP-binding</keyword>
<dbReference type="Pfam" id="PF00005">
    <property type="entry name" value="ABC_tran"/>
    <property type="match status" value="1"/>
</dbReference>
<dbReference type="AlphaFoldDB" id="Q7U948"/>
<dbReference type="STRING" id="84588.SYNW0411"/>
<feature type="compositionally biased region" description="Polar residues" evidence="11">
    <location>
        <begin position="9"/>
        <end position="20"/>
    </location>
</feature>
<dbReference type="InterPro" id="IPR017871">
    <property type="entry name" value="ABC_transporter-like_CS"/>
</dbReference>
<keyword evidence="9 12" id="KW-1133">Transmembrane helix</keyword>
<feature type="domain" description="Cyclic nucleotide-binding" evidence="13">
    <location>
        <begin position="24"/>
        <end position="91"/>
    </location>
</feature>
<dbReference type="PROSITE" id="PS50893">
    <property type="entry name" value="ABC_TRANSPORTER_2"/>
    <property type="match status" value="1"/>
</dbReference>
<gene>
    <name evidence="17" type="ordered locus">SYNW0411</name>
</gene>
<feature type="transmembrane region" description="Helical" evidence="12">
    <location>
        <begin position="433"/>
        <end position="458"/>
    </location>
</feature>
<dbReference type="Gene3D" id="1.20.1560.10">
    <property type="entry name" value="ABC transporter type 1, transmembrane domain"/>
    <property type="match status" value="1"/>
</dbReference>
<evidence type="ECO:0000259" key="14">
    <source>
        <dbReference type="PROSITE" id="PS50893"/>
    </source>
</evidence>
<dbReference type="EMBL" id="BX569690">
    <property type="protein sequence ID" value="CAE06926.1"/>
    <property type="molecule type" value="Genomic_DNA"/>
</dbReference>
<feature type="domain" description="Peptidase C39" evidence="16">
    <location>
        <begin position="244"/>
        <end position="367"/>
    </location>
</feature>
<dbReference type="PROSITE" id="PS00211">
    <property type="entry name" value="ABC_TRANSPORTER_1"/>
    <property type="match status" value="1"/>
</dbReference>
<dbReference type="InterPro" id="IPR039421">
    <property type="entry name" value="Type_1_exporter"/>
</dbReference>
<keyword evidence="3" id="KW-1003">Cell membrane</keyword>
<sequence>MIRIRGSGPSMTASSPTSSLTSMLAGAGELRRYGTGKQLVAAGERPDGVWLITKGGVRSMAQLPPKGDWRTVQRHGVGDLVGWLGLVQGQPLEHLRTSDLTETQFIPADQFLQLWDEQPKLSQWCAQQMPAIEVVDLMIRLAQANPARARQLEEWRNALSLHSMAREASGHDNDDPQTVGGGQWHWPDGTIWPARPSNEGLQQRLIWLPDPKLQALDNYFAAEIVPTDASPSTNLTPEVLSLPRASGPRDIPMALCQALAQHFGVPFWRDNVRDEVEALLARQPQLNLFNIGQLLNNLDLSVSLAEIPLAQLRRTPAPAVLEHDGRIAILEGVDPDGQLRLLEPEIGPVRVPLEAVLSEEADRLSLLLLRRRPDSKTQRFSWGWYGPFLRPHRRELIEVIATSAVVNVLALVTPLGIMRLINARSGGSDSLDGVISIGVILIGATVVEAIASALRSLIFTGIANRVDMDTRETILDRLVRLPQAFFDERPVGRITYYFTQLDRLRDFLISKALTTILDFSFSLLYVAVLFALNPLLTLVTLSTLPLFIVLAIIVNPVVETQIERTIEEGVNTNSYLTEALTGIQTIKSQNAELKTRWEFQDRYSRFIGEDFKLKVSGETIGALAKFLGELSSISTMVVGVWLVSRNELSIGALFAFRIIGGKVTGPMVQLVQTWQQFKIQSRNLTLAADVVDRPTEQSDLQASNIPMPLIQGSVHIDSVDFRYSLNGPPILNNVSLDVPMGTFVGMVGGSGSGKSTLLKLLPRFYEPEQGRIQIDGLDVSKVELYSLRRQIGVVPQDSLLFDGTIKDNLLMVKPDATSQELIRATTIACAHDFIMELPQGYNASVGERGAGLSGGQRQRMALARAVLQNPRMLILDEATSALDARTERQVCRNLFEAFRGRTVFFITHRLSTVRPADMIVLMDQGAVMEVGQHQELMERQGWYYALYQSQSQEGLS</sequence>
<dbReference type="SUPFAM" id="SSF52540">
    <property type="entry name" value="P-loop containing nucleoside triphosphate hydrolases"/>
    <property type="match status" value="1"/>
</dbReference>
<feature type="domain" description="ABC transporter" evidence="14">
    <location>
        <begin position="714"/>
        <end position="949"/>
    </location>
</feature>
<dbReference type="Gene3D" id="3.90.70.10">
    <property type="entry name" value="Cysteine proteinases"/>
    <property type="match status" value="1"/>
</dbReference>
<dbReference type="InterPro" id="IPR036640">
    <property type="entry name" value="ABC1_TM_sf"/>
</dbReference>
<organism evidence="17 18">
    <name type="scientific">Parasynechococcus marenigrum (strain WH8102)</name>
    <dbReference type="NCBI Taxonomy" id="84588"/>
    <lineage>
        <taxon>Bacteria</taxon>
        <taxon>Bacillati</taxon>
        <taxon>Cyanobacteriota</taxon>
        <taxon>Cyanophyceae</taxon>
        <taxon>Synechococcales</taxon>
        <taxon>Prochlorococcaceae</taxon>
        <taxon>Parasynechococcus</taxon>
        <taxon>Parasynechococcus marenigrum</taxon>
    </lineage>
</organism>
<dbReference type="KEGG" id="syw:SYNW0411"/>
<keyword evidence="5" id="KW-0547">Nucleotide-binding</keyword>
<feature type="domain" description="ABC transmembrane type-1" evidence="15">
    <location>
        <begin position="399"/>
        <end position="677"/>
    </location>
</feature>
<dbReference type="Pfam" id="PF00664">
    <property type="entry name" value="ABC_membrane"/>
    <property type="match status" value="1"/>
</dbReference>
<dbReference type="GO" id="GO:0005886">
    <property type="term" value="C:plasma membrane"/>
    <property type="evidence" value="ECO:0007669"/>
    <property type="project" value="UniProtKB-SubCell"/>
</dbReference>
<dbReference type="CDD" id="cd00038">
    <property type="entry name" value="CAP_ED"/>
    <property type="match status" value="1"/>
</dbReference>
<dbReference type="GO" id="GO:0006508">
    <property type="term" value="P:proteolysis"/>
    <property type="evidence" value="ECO:0007669"/>
    <property type="project" value="InterPro"/>
</dbReference>
<dbReference type="SMART" id="SM00382">
    <property type="entry name" value="AAA"/>
    <property type="match status" value="1"/>
</dbReference>
<dbReference type="InterPro" id="IPR011527">
    <property type="entry name" value="ABC1_TM_dom"/>
</dbReference>
<dbReference type="InterPro" id="IPR014710">
    <property type="entry name" value="RmlC-like_jellyroll"/>
</dbReference>
<feature type="region of interest" description="Disordered" evidence="11">
    <location>
        <begin position="1"/>
        <end position="20"/>
    </location>
</feature>
<dbReference type="Pfam" id="PF00027">
    <property type="entry name" value="cNMP_binding"/>
    <property type="match status" value="1"/>
</dbReference>
<evidence type="ECO:0000256" key="2">
    <source>
        <dbReference type="ARBA" id="ARBA00022448"/>
    </source>
</evidence>
<feature type="transmembrane region" description="Helical" evidence="12">
    <location>
        <begin position="399"/>
        <end position="421"/>
    </location>
</feature>
<dbReference type="FunFam" id="3.40.50.300:FF:000221">
    <property type="entry name" value="Multidrug ABC transporter ATP-binding protein"/>
    <property type="match status" value="1"/>
</dbReference>
<feature type="transmembrane region" description="Helical" evidence="12">
    <location>
        <begin position="512"/>
        <end position="532"/>
    </location>
</feature>
<keyword evidence="2" id="KW-0813">Transport</keyword>
<dbReference type="GO" id="GO:0005524">
    <property type="term" value="F:ATP binding"/>
    <property type="evidence" value="ECO:0007669"/>
    <property type="project" value="UniProtKB-KW"/>
</dbReference>
<keyword evidence="7" id="KW-0645">Protease</keyword>